<protein>
    <recommendedName>
        <fullName evidence="1">Tc1-like transposase DDE domain-containing protein</fullName>
    </recommendedName>
</protein>
<dbReference type="Proteomes" id="UP000179627">
    <property type="component" value="Unassembled WGS sequence"/>
</dbReference>
<dbReference type="InterPro" id="IPR036397">
    <property type="entry name" value="RNaseH_sf"/>
</dbReference>
<accession>A0A1S1RGB2</accession>
<dbReference type="GO" id="GO:0003676">
    <property type="term" value="F:nucleic acid binding"/>
    <property type="evidence" value="ECO:0007669"/>
    <property type="project" value="InterPro"/>
</dbReference>
<evidence type="ECO:0000313" key="3">
    <source>
        <dbReference type="Proteomes" id="UP000179627"/>
    </source>
</evidence>
<gene>
    <name evidence="2" type="ORF">CC117_31985</name>
</gene>
<dbReference type="Gene3D" id="3.30.420.10">
    <property type="entry name" value="Ribonuclease H-like superfamily/Ribonuclease H"/>
    <property type="match status" value="1"/>
</dbReference>
<dbReference type="AlphaFoldDB" id="A0A1S1RGB2"/>
<dbReference type="RefSeq" id="WP_071082344.1">
    <property type="nucleotide sequence ID" value="NZ_MBLM01000012.1"/>
</dbReference>
<dbReference type="EMBL" id="MBLM01000012">
    <property type="protein sequence ID" value="OHV45240.1"/>
    <property type="molecule type" value="Genomic_DNA"/>
</dbReference>
<keyword evidence="3" id="KW-1185">Reference proteome</keyword>
<dbReference type="OrthoDB" id="341531at2"/>
<proteinExistence type="predicted"/>
<organism evidence="2 3">
    <name type="scientific">Parafrankia colletiae</name>
    <dbReference type="NCBI Taxonomy" id="573497"/>
    <lineage>
        <taxon>Bacteria</taxon>
        <taxon>Bacillati</taxon>
        <taxon>Actinomycetota</taxon>
        <taxon>Actinomycetes</taxon>
        <taxon>Frankiales</taxon>
        <taxon>Frankiaceae</taxon>
        <taxon>Parafrankia</taxon>
    </lineage>
</organism>
<evidence type="ECO:0000259" key="1">
    <source>
        <dbReference type="Pfam" id="PF13358"/>
    </source>
</evidence>
<dbReference type="InterPro" id="IPR038717">
    <property type="entry name" value="Tc1-like_DDE_dom"/>
</dbReference>
<sequence>MAALVCYRPRLFYRVLAHHGRRGERRSFSEDDYATLLVAAHHQLHAPIILCWDTHHSAAMRMFLTCHASWLTVVPLPAHAPDLNPIEGVWAHLKRDLGNHIRVTVDQLTPTIKTLLKRIRYRLDLITGFLGQTDLPLDPQPL</sequence>
<feature type="domain" description="Tc1-like transposase DDE" evidence="1">
    <location>
        <begin position="52"/>
        <end position="100"/>
    </location>
</feature>
<dbReference type="Pfam" id="PF13358">
    <property type="entry name" value="DDE_3"/>
    <property type="match status" value="1"/>
</dbReference>
<name>A0A1S1RGB2_9ACTN</name>
<reference evidence="3" key="1">
    <citation type="submission" date="2016-07" db="EMBL/GenBank/DDBJ databases">
        <title>Sequence Frankia sp. strain CcI1.17.</title>
        <authorList>
            <person name="Ghodhbane-Gtari F."/>
            <person name="Swanson E."/>
            <person name="Gueddou A."/>
            <person name="Morris K."/>
            <person name="Hezbri K."/>
            <person name="Ktari A."/>
            <person name="Nouioui I."/>
            <person name="Abebe-Akele F."/>
            <person name="Simpson S."/>
            <person name="Thomas K."/>
            <person name="Gtari M."/>
            <person name="Tisa L.S."/>
            <person name="Hurst S."/>
        </authorList>
    </citation>
    <scope>NUCLEOTIDE SEQUENCE [LARGE SCALE GENOMIC DNA]</scope>
    <source>
        <strain evidence="3">Cc1.17</strain>
    </source>
</reference>
<evidence type="ECO:0000313" key="2">
    <source>
        <dbReference type="EMBL" id="OHV45240.1"/>
    </source>
</evidence>
<comment type="caution">
    <text evidence="2">The sequence shown here is derived from an EMBL/GenBank/DDBJ whole genome shotgun (WGS) entry which is preliminary data.</text>
</comment>